<keyword evidence="2" id="KW-0472">Membrane</keyword>
<accession>A0A6A4H5U4</accession>
<dbReference type="AlphaFoldDB" id="A0A6A4H5U4"/>
<evidence type="ECO:0000256" key="1">
    <source>
        <dbReference type="SAM" id="MobiDB-lite"/>
    </source>
</evidence>
<keyword evidence="2" id="KW-1133">Transmembrane helix</keyword>
<reference evidence="3" key="1">
    <citation type="journal article" date="2019" name="Environ. Microbiol.">
        <title>Fungal ecological strategies reflected in gene transcription - a case study of two litter decomposers.</title>
        <authorList>
            <person name="Barbi F."/>
            <person name="Kohler A."/>
            <person name="Barry K."/>
            <person name="Baskaran P."/>
            <person name="Daum C."/>
            <person name="Fauchery L."/>
            <person name="Ihrmark K."/>
            <person name="Kuo A."/>
            <person name="LaButti K."/>
            <person name="Lipzen A."/>
            <person name="Morin E."/>
            <person name="Grigoriev I.V."/>
            <person name="Henrissat B."/>
            <person name="Lindahl B."/>
            <person name="Martin F."/>
        </authorList>
    </citation>
    <scope>NUCLEOTIDE SEQUENCE</scope>
    <source>
        <strain evidence="3">JB14</strain>
    </source>
</reference>
<sequence length="101" mass="11065">MATTDDDSNPSSSTKPKPTSSKPKPKPKFKPPPGPQSLSKKDAKALFKKERQKAYIAPSKPAPVRRDPLDEKSETGGLVYVLPGELVLVLRSLGTWVLVRR</sequence>
<evidence type="ECO:0000256" key="2">
    <source>
        <dbReference type="SAM" id="Phobius"/>
    </source>
</evidence>
<evidence type="ECO:0000313" key="3">
    <source>
        <dbReference type="EMBL" id="KAE9393088.1"/>
    </source>
</evidence>
<organism evidence="3 4">
    <name type="scientific">Gymnopus androsaceus JB14</name>
    <dbReference type="NCBI Taxonomy" id="1447944"/>
    <lineage>
        <taxon>Eukaryota</taxon>
        <taxon>Fungi</taxon>
        <taxon>Dikarya</taxon>
        <taxon>Basidiomycota</taxon>
        <taxon>Agaricomycotina</taxon>
        <taxon>Agaricomycetes</taxon>
        <taxon>Agaricomycetidae</taxon>
        <taxon>Agaricales</taxon>
        <taxon>Marasmiineae</taxon>
        <taxon>Omphalotaceae</taxon>
        <taxon>Gymnopus</taxon>
    </lineage>
</organism>
<dbReference type="EMBL" id="ML769581">
    <property type="protein sequence ID" value="KAE9393088.1"/>
    <property type="molecule type" value="Genomic_DNA"/>
</dbReference>
<protein>
    <submittedName>
        <fullName evidence="3">Uncharacterized protein</fullName>
    </submittedName>
</protein>
<feature type="region of interest" description="Disordered" evidence="1">
    <location>
        <begin position="1"/>
        <end position="42"/>
    </location>
</feature>
<gene>
    <name evidence="3" type="ORF">BT96DRAFT_924281</name>
</gene>
<evidence type="ECO:0000313" key="4">
    <source>
        <dbReference type="Proteomes" id="UP000799118"/>
    </source>
</evidence>
<name>A0A6A4H5U4_9AGAR</name>
<keyword evidence="4" id="KW-1185">Reference proteome</keyword>
<feature type="region of interest" description="Disordered" evidence="1">
    <location>
        <begin position="51"/>
        <end position="70"/>
    </location>
</feature>
<dbReference type="Proteomes" id="UP000799118">
    <property type="component" value="Unassembled WGS sequence"/>
</dbReference>
<keyword evidence="2" id="KW-0812">Transmembrane</keyword>
<proteinExistence type="predicted"/>
<feature type="transmembrane region" description="Helical" evidence="2">
    <location>
        <begin position="78"/>
        <end position="99"/>
    </location>
</feature>
<feature type="compositionally biased region" description="Low complexity" evidence="1">
    <location>
        <begin position="9"/>
        <end position="22"/>
    </location>
</feature>